<name>A0A369LC14_9ACTN</name>
<dbReference type="PROSITE" id="PS01031">
    <property type="entry name" value="SHSP"/>
    <property type="match status" value="1"/>
</dbReference>
<dbReference type="Gene3D" id="2.60.40.790">
    <property type="match status" value="1"/>
</dbReference>
<dbReference type="AlphaFoldDB" id="A0A369LC14"/>
<dbReference type="Proteomes" id="UP000253792">
    <property type="component" value="Unassembled WGS sequence"/>
</dbReference>
<comment type="caution">
    <text evidence="4">The sequence shown here is derived from an EMBL/GenBank/DDBJ whole genome shotgun (WGS) entry which is preliminary data.</text>
</comment>
<reference evidence="4 5" key="1">
    <citation type="journal article" date="2018" name="Elife">
        <title>Discovery and characterization of a prevalent human gut bacterial enzyme sufficient for the inactivation of a family of plant toxins.</title>
        <authorList>
            <person name="Koppel N."/>
            <person name="Bisanz J.E."/>
            <person name="Pandelia M.E."/>
            <person name="Turnbaugh P.J."/>
            <person name="Balskus E.P."/>
        </authorList>
    </citation>
    <scope>NUCLEOTIDE SEQUENCE [LARGE SCALE GENOMIC DNA]</scope>
    <source>
        <strain evidence="5">anaerobia AP69FAA</strain>
    </source>
</reference>
<dbReference type="OrthoDB" id="5242916at2"/>
<dbReference type="Pfam" id="PF00011">
    <property type="entry name" value="HSP20"/>
    <property type="match status" value="1"/>
</dbReference>
<proteinExistence type="inferred from homology"/>
<protein>
    <submittedName>
        <fullName evidence="4">Heat-shock protein Hsp20</fullName>
    </submittedName>
</protein>
<dbReference type="InterPro" id="IPR031107">
    <property type="entry name" value="Small_HSP"/>
</dbReference>
<organism evidence="4 5">
    <name type="scientific">Senegalimassilia anaerobia</name>
    <dbReference type="NCBI Taxonomy" id="1473216"/>
    <lineage>
        <taxon>Bacteria</taxon>
        <taxon>Bacillati</taxon>
        <taxon>Actinomycetota</taxon>
        <taxon>Coriobacteriia</taxon>
        <taxon>Coriobacteriales</taxon>
        <taxon>Coriobacteriaceae</taxon>
        <taxon>Senegalimassilia</taxon>
    </lineage>
</organism>
<evidence type="ECO:0000313" key="4">
    <source>
        <dbReference type="EMBL" id="RDB56870.1"/>
    </source>
</evidence>
<keyword evidence="5" id="KW-1185">Reference proteome</keyword>
<feature type="domain" description="SHSP" evidence="3">
    <location>
        <begin position="29"/>
        <end position="146"/>
    </location>
</feature>
<evidence type="ECO:0000256" key="1">
    <source>
        <dbReference type="PROSITE-ProRule" id="PRU00285"/>
    </source>
</evidence>
<dbReference type="CDD" id="cd06471">
    <property type="entry name" value="ACD_LpsHSP_like"/>
    <property type="match status" value="1"/>
</dbReference>
<accession>A0A369LC14</accession>
<evidence type="ECO:0000313" key="5">
    <source>
        <dbReference type="Proteomes" id="UP000253792"/>
    </source>
</evidence>
<dbReference type="InterPro" id="IPR008978">
    <property type="entry name" value="HSP20-like_chaperone"/>
</dbReference>
<evidence type="ECO:0000256" key="2">
    <source>
        <dbReference type="RuleBase" id="RU003616"/>
    </source>
</evidence>
<dbReference type="STRING" id="1034345.GCA_000236865_00849"/>
<dbReference type="PANTHER" id="PTHR11527">
    <property type="entry name" value="HEAT-SHOCK PROTEIN 20 FAMILY MEMBER"/>
    <property type="match status" value="1"/>
</dbReference>
<evidence type="ECO:0000259" key="3">
    <source>
        <dbReference type="PROSITE" id="PS01031"/>
    </source>
</evidence>
<dbReference type="InterPro" id="IPR002068">
    <property type="entry name" value="A-crystallin/Hsp20_dom"/>
</dbReference>
<dbReference type="EMBL" id="PPTP01000002">
    <property type="protein sequence ID" value="RDB56870.1"/>
    <property type="molecule type" value="Genomic_DNA"/>
</dbReference>
<gene>
    <name evidence="4" type="ORF">C1880_02110</name>
</gene>
<comment type="similarity">
    <text evidence="1 2">Belongs to the small heat shock protein (HSP20) family.</text>
</comment>
<dbReference type="SUPFAM" id="SSF49764">
    <property type="entry name" value="HSP20-like chaperones"/>
    <property type="match status" value="1"/>
</dbReference>
<sequence>MSMLVPRSNRFLNDLMTDPFDNFFGTMAAPSVKTTPNLMRTDIRETETGFELTIDLPGFDKEGVQAELKDGYLTVTAETKQETEDKKGTYVRQERFSGKCSRTFYVGDDIEEGDIKAKFDNGTLQIDVPKKVAKPEPETSRSISID</sequence>